<evidence type="ECO:0000313" key="2">
    <source>
        <dbReference type="EMBL" id="KYC36629.1"/>
    </source>
</evidence>
<dbReference type="EMBL" id="ANNX02000047">
    <property type="protein sequence ID" value="KYC36629.1"/>
    <property type="molecule type" value="Genomic_DNA"/>
</dbReference>
<dbReference type="SUPFAM" id="SSF52540">
    <property type="entry name" value="P-loop containing nucleoside triphosphate hydrolases"/>
    <property type="match status" value="1"/>
</dbReference>
<evidence type="ECO:0000313" key="3">
    <source>
        <dbReference type="Proteomes" id="UP000076925"/>
    </source>
</evidence>
<dbReference type="PROSITE" id="PS51194">
    <property type="entry name" value="HELICASE_CTER"/>
    <property type="match status" value="1"/>
</dbReference>
<dbReference type="STRING" id="128403.WA1_43885"/>
<keyword evidence="2" id="KW-0347">Helicase</keyword>
<dbReference type="GO" id="GO:0004386">
    <property type="term" value="F:helicase activity"/>
    <property type="evidence" value="ECO:0007669"/>
    <property type="project" value="UniProtKB-KW"/>
</dbReference>
<protein>
    <submittedName>
        <fullName evidence="2">Helicase</fullName>
    </submittedName>
</protein>
<accession>A0A139WW18</accession>
<dbReference type="InterPro" id="IPR001650">
    <property type="entry name" value="Helicase_C-like"/>
</dbReference>
<name>A0A139WW18_9CYAN</name>
<proteinExistence type="predicted"/>
<gene>
    <name evidence="2" type="ORF">WA1_43885</name>
</gene>
<reference evidence="2 3" key="1">
    <citation type="journal article" date="2013" name="Genome Biol. Evol.">
        <title>Genomes of Stigonematalean cyanobacteria (subsection V) and the evolution of oxygenic photosynthesis from prokaryotes to plastids.</title>
        <authorList>
            <person name="Dagan T."/>
            <person name="Roettger M."/>
            <person name="Stucken K."/>
            <person name="Landan G."/>
            <person name="Koch R."/>
            <person name="Major P."/>
            <person name="Gould S.B."/>
            <person name="Goremykin V.V."/>
            <person name="Rippka R."/>
            <person name="Tandeau de Marsac N."/>
            <person name="Gugger M."/>
            <person name="Lockhart P.J."/>
            <person name="Allen J.F."/>
            <person name="Brune I."/>
            <person name="Maus I."/>
            <person name="Puhler A."/>
            <person name="Martin W.F."/>
        </authorList>
    </citation>
    <scope>NUCLEOTIDE SEQUENCE [LARGE SCALE GENOMIC DNA]</scope>
    <source>
        <strain evidence="2 3">PCC 7110</strain>
    </source>
</reference>
<dbReference type="Gene3D" id="3.40.50.300">
    <property type="entry name" value="P-loop containing nucleotide triphosphate hydrolases"/>
    <property type="match status" value="1"/>
</dbReference>
<keyword evidence="2" id="KW-0067">ATP-binding</keyword>
<keyword evidence="2" id="KW-0547">Nucleotide-binding</keyword>
<feature type="domain" description="Helicase C-terminal" evidence="1">
    <location>
        <begin position="743"/>
        <end position="913"/>
    </location>
</feature>
<organism evidence="2 3">
    <name type="scientific">Scytonema hofmannii PCC 7110</name>
    <dbReference type="NCBI Taxonomy" id="128403"/>
    <lineage>
        <taxon>Bacteria</taxon>
        <taxon>Bacillati</taxon>
        <taxon>Cyanobacteriota</taxon>
        <taxon>Cyanophyceae</taxon>
        <taxon>Nostocales</taxon>
        <taxon>Scytonemataceae</taxon>
        <taxon>Scytonema</taxon>
    </lineage>
</organism>
<sequence length="1214" mass="140602">MTFNIAEELGRLFEVGFNIGILAYIKEKQIKHRFGNLYLQELQQLKFPKMLKQIVSKTIGSLEREIVQKWSVFFLQKGFFCGLNFLGEYIRAIGWSKPDKLKNIEILYHQCKFSGDNSIGTYENKNTEQWFKEVLRQFDTLTEEDIDRCVEQYVWKELDMGKKGEFVNADTLILLRNRKQLKIVCVDLSVFSIKTEEEIKNLDYIEIIRRLLIRDVNYLRSKSVFSQLSIDTESLELDFSEDLKSYFTAFKYKDKESSKLIQAAGYLHSFYDFLKESHILQEETSVVLHAVGYSDRGLSTMSVRPDNLAILKTCYEIYKNDVSGKEISTARLQVLNQIKRSAYQSFTNGKNFIERLLEIKPNQTNIITHQEQINGFINSVGQVPDELINQLKLSGSMKLREAHTELITKALDSDATYLFLTGNPGIGKTTAIVNFLKKRIDNGFLFFYVSPRTQVNLDIIEKFKDKDSQELCDDRILALNTHNTLLENNSREYTVQYLWNRKQGDFSAQSVNFRDRRNPTLRGQRSNKIKRQTEDVLQDMEHKGRGVLNSICEAVSTMVELGYSNNIVATVAIQSLKKTITGDTLKHFEKIFRSAYNKKDNKVIPEKMKSISWKIKHLFIMIDEITGDESGVEFLDGVSKLVETYKLMLPEHGFNTKIIVADASIVDENIINQHLANKSPEPDKIYFRKASDVFQALMFKQFKFKNLPATLINANSYPARSLSITYKLVVESYQFSQECRLKQKNNLVKSLQQEIFQDIKLLLSRPDVEQAIVYIQDKQRLAQLIDGIKKQQEDFQLFRDYLEIHANIPEEEKEKINKYKERVKIVFMTASGSRGLSFPKAKHILVEIPGFQIEKNLMEVIQVIYRGRGDDEIDNQDKELIFYLAERSVYYQDDLQNQQLSIQESVLNLLNILLILKASIMTRIFGSGKIGRNHFMIIPIGGKSVFAVGGTFSEQMANLINELKQVHRKNQRDVLVENVYTQLQKLFSHAEFVVRDTTESNYLDFLFSKQFPQICNSLDKLLDFGKIELGYISGSLLVVPIPENTLEETYQMSLLDIANYANEDLWRKMQYISHSKSYPESLQSAIKDAIELANKLRDGVNTTQKFEQGSKCSDRYYAFPLFAFMSGNAMSEYFSSNPEEPKEESFRDILATYIRTLYPVGNIFPIGHNYQDFPFVVFRSYSLEEMRQKIFTDKYLLSSNELNVLNLILSKETI</sequence>
<dbReference type="RefSeq" id="WP_017744650.1">
    <property type="nucleotide sequence ID" value="NZ_KQ976354.1"/>
</dbReference>
<dbReference type="Pfam" id="PF00271">
    <property type="entry name" value="Helicase_C"/>
    <property type="match status" value="1"/>
</dbReference>
<dbReference type="AlphaFoldDB" id="A0A139WW18"/>
<dbReference type="OrthoDB" id="5557210at2"/>
<dbReference type="InterPro" id="IPR027417">
    <property type="entry name" value="P-loop_NTPase"/>
</dbReference>
<comment type="caution">
    <text evidence="2">The sequence shown here is derived from an EMBL/GenBank/DDBJ whole genome shotgun (WGS) entry which is preliminary data.</text>
</comment>
<keyword evidence="3" id="KW-1185">Reference proteome</keyword>
<evidence type="ECO:0000259" key="1">
    <source>
        <dbReference type="PROSITE" id="PS51194"/>
    </source>
</evidence>
<keyword evidence="2" id="KW-0378">Hydrolase</keyword>
<dbReference type="Proteomes" id="UP000076925">
    <property type="component" value="Unassembled WGS sequence"/>
</dbReference>